<dbReference type="AlphaFoldDB" id="A0A8C5E7T2"/>
<dbReference type="PANTHER" id="PTHR11783">
    <property type="entry name" value="SULFOTRANSFERASE SULT"/>
    <property type="match status" value="1"/>
</dbReference>
<evidence type="ECO:0000256" key="1">
    <source>
        <dbReference type="ARBA" id="ARBA00005771"/>
    </source>
</evidence>
<keyword evidence="2 3" id="KW-0808">Transferase</keyword>
<dbReference type="Proteomes" id="UP000694680">
    <property type="component" value="Chromosome 15"/>
</dbReference>
<dbReference type="EC" id="2.8.2.-" evidence="3"/>
<keyword evidence="6" id="KW-1185">Reference proteome</keyword>
<protein>
    <recommendedName>
        <fullName evidence="3">Sulfotransferase</fullName>
        <ecNumber evidence="3">2.8.2.-</ecNumber>
    </recommendedName>
</protein>
<gene>
    <name evidence="5" type="primary">LOC114476704</name>
</gene>
<feature type="domain" description="Sulfotransferase" evidence="4">
    <location>
        <begin position="53"/>
        <end position="283"/>
    </location>
</feature>
<reference evidence="5" key="1">
    <citation type="submission" date="2020-06" db="EMBL/GenBank/DDBJ databases">
        <authorList>
            <consortium name="Wellcome Sanger Institute Data Sharing"/>
        </authorList>
    </citation>
    <scope>NUCLEOTIDE SEQUENCE [LARGE SCALE GENOMIC DNA]</scope>
</reference>
<dbReference type="SUPFAM" id="SSF52540">
    <property type="entry name" value="P-loop containing nucleoside triphosphate hydrolases"/>
    <property type="match status" value="1"/>
</dbReference>
<dbReference type="Ensembl" id="ENSGWIT00000019125.1">
    <property type="protein sequence ID" value="ENSGWIP00000017332.1"/>
    <property type="gene ID" value="ENSGWIG00000009610.1"/>
</dbReference>
<accession>A0A8C5E7T2</accession>
<dbReference type="GO" id="GO:0008146">
    <property type="term" value="F:sulfotransferase activity"/>
    <property type="evidence" value="ECO:0007669"/>
    <property type="project" value="InterPro"/>
</dbReference>
<dbReference type="Gene3D" id="3.40.50.300">
    <property type="entry name" value="P-loop containing nucleotide triphosphate hydrolases"/>
    <property type="match status" value="1"/>
</dbReference>
<dbReference type="InterPro" id="IPR000863">
    <property type="entry name" value="Sulfotransferase_dom"/>
</dbReference>
<organism evidence="5 6">
    <name type="scientific">Gouania willdenowi</name>
    <name type="common">Blunt-snouted clingfish</name>
    <name type="synonym">Lepadogaster willdenowi</name>
    <dbReference type="NCBI Taxonomy" id="441366"/>
    <lineage>
        <taxon>Eukaryota</taxon>
        <taxon>Metazoa</taxon>
        <taxon>Chordata</taxon>
        <taxon>Craniata</taxon>
        <taxon>Vertebrata</taxon>
        <taxon>Euteleostomi</taxon>
        <taxon>Actinopterygii</taxon>
        <taxon>Neopterygii</taxon>
        <taxon>Teleostei</taxon>
        <taxon>Neoteleostei</taxon>
        <taxon>Acanthomorphata</taxon>
        <taxon>Ovalentaria</taxon>
        <taxon>Blenniimorphae</taxon>
        <taxon>Blenniiformes</taxon>
        <taxon>Gobiesocoidei</taxon>
        <taxon>Gobiesocidae</taxon>
        <taxon>Gobiesocinae</taxon>
        <taxon>Gouania</taxon>
    </lineage>
</organism>
<evidence type="ECO:0000313" key="6">
    <source>
        <dbReference type="Proteomes" id="UP000694680"/>
    </source>
</evidence>
<dbReference type="InterPro" id="IPR027417">
    <property type="entry name" value="P-loop_NTPase"/>
</dbReference>
<reference evidence="5" key="2">
    <citation type="submission" date="2025-08" db="UniProtKB">
        <authorList>
            <consortium name="Ensembl"/>
        </authorList>
    </citation>
    <scope>IDENTIFICATION</scope>
</reference>
<comment type="similarity">
    <text evidence="1 3">Belongs to the sulfotransferase 1 family.</text>
</comment>
<name>A0A8C5E7T2_GOUWI</name>
<dbReference type="Pfam" id="PF00685">
    <property type="entry name" value="Sulfotransfer_1"/>
    <property type="match status" value="1"/>
</dbReference>
<sequence length="295" mass="33862">ATGRTFTHFNMINESENMKDEDKLYLFQGVLLPSIMCPEENMKALHDFQARADDVLLVAYPKCGFNWMVSVLRKIISKSTGREAESRPHPPLIEFMAPEQQKDAPSPRLLGTHLHPDRIPASFYQQKTKMLVIFRNPKDTLVSYFHFSNKNPVLPAVDWDSFYSDFMKGNVAWGSYFQHALAWNKKMEDPNVKVLTYEELKKDLGGCVRQISEFFGFALTEFQVKEIAGESTFDAMKNSSSGSHGNLGNVFFRKGEVGDWKNHFSSEQSAEMDEAFKDQLERTKLGDVLNYKQWC</sequence>
<evidence type="ECO:0000256" key="3">
    <source>
        <dbReference type="RuleBase" id="RU361155"/>
    </source>
</evidence>
<evidence type="ECO:0000313" key="5">
    <source>
        <dbReference type="Ensembl" id="ENSGWIP00000017332.1"/>
    </source>
</evidence>
<evidence type="ECO:0000256" key="2">
    <source>
        <dbReference type="ARBA" id="ARBA00022679"/>
    </source>
</evidence>
<evidence type="ECO:0000259" key="4">
    <source>
        <dbReference type="Pfam" id="PF00685"/>
    </source>
</evidence>
<reference evidence="5" key="3">
    <citation type="submission" date="2025-09" db="UniProtKB">
        <authorList>
            <consortium name="Ensembl"/>
        </authorList>
    </citation>
    <scope>IDENTIFICATION</scope>
</reference>
<proteinExistence type="inferred from homology"/>